<keyword evidence="1" id="KW-0472">Membrane</keyword>
<keyword evidence="1" id="KW-1133">Transmembrane helix</keyword>
<keyword evidence="1" id="KW-0812">Transmembrane</keyword>
<sequence length="43" mass="5034">VAKEQDVSKKRKENPVFTIWVHAGYTVLIISMIAWMIYIELVI</sequence>
<feature type="non-terminal residue" evidence="2">
    <location>
        <position position="1"/>
    </location>
</feature>
<organism evidence="2">
    <name type="scientific">marine metagenome</name>
    <dbReference type="NCBI Taxonomy" id="408172"/>
    <lineage>
        <taxon>unclassified sequences</taxon>
        <taxon>metagenomes</taxon>
        <taxon>ecological metagenomes</taxon>
    </lineage>
</organism>
<feature type="transmembrane region" description="Helical" evidence="1">
    <location>
        <begin position="19"/>
        <end position="39"/>
    </location>
</feature>
<protein>
    <submittedName>
        <fullName evidence="2">Uncharacterized protein</fullName>
    </submittedName>
</protein>
<proteinExistence type="predicted"/>
<dbReference type="AlphaFoldDB" id="A0A381SV12"/>
<evidence type="ECO:0000256" key="1">
    <source>
        <dbReference type="SAM" id="Phobius"/>
    </source>
</evidence>
<accession>A0A381SV12</accession>
<reference evidence="2" key="1">
    <citation type="submission" date="2018-05" db="EMBL/GenBank/DDBJ databases">
        <authorList>
            <person name="Lanie J.A."/>
            <person name="Ng W.-L."/>
            <person name="Kazmierczak K.M."/>
            <person name="Andrzejewski T.M."/>
            <person name="Davidsen T.M."/>
            <person name="Wayne K.J."/>
            <person name="Tettelin H."/>
            <person name="Glass J.I."/>
            <person name="Rusch D."/>
            <person name="Podicherti R."/>
            <person name="Tsui H.-C.T."/>
            <person name="Winkler M.E."/>
        </authorList>
    </citation>
    <scope>NUCLEOTIDE SEQUENCE</scope>
</reference>
<gene>
    <name evidence="2" type="ORF">METZ01_LOCUS58037</name>
</gene>
<name>A0A381SV12_9ZZZZ</name>
<dbReference type="EMBL" id="UINC01003310">
    <property type="protein sequence ID" value="SVA05183.1"/>
    <property type="molecule type" value="Genomic_DNA"/>
</dbReference>
<evidence type="ECO:0000313" key="2">
    <source>
        <dbReference type="EMBL" id="SVA05183.1"/>
    </source>
</evidence>